<name>A0A2P8FFD6_9RHOB</name>
<dbReference type="AlphaFoldDB" id="A0A2P8FFD6"/>
<reference evidence="1 2" key="1">
    <citation type="submission" date="2018-03" db="EMBL/GenBank/DDBJ databases">
        <title>Genomic Encyclopedia of Archaeal and Bacterial Type Strains, Phase II (KMG-II): from individual species to whole genera.</title>
        <authorList>
            <person name="Goeker M."/>
        </authorList>
    </citation>
    <scope>NUCLEOTIDE SEQUENCE [LARGE SCALE GENOMIC DNA]</scope>
    <source>
        <strain evidence="1 2">DSM 100673</strain>
    </source>
</reference>
<accession>A0A2P8FFD6</accession>
<dbReference type="EMBL" id="PYGJ01000003">
    <property type="protein sequence ID" value="PSL20432.1"/>
    <property type="molecule type" value="Genomic_DNA"/>
</dbReference>
<evidence type="ECO:0000313" key="1">
    <source>
        <dbReference type="EMBL" id="PSL20432.1"/>
    </source>
</evidence>
<dbReference type="RefSeq" id="WP_165798828.1">
    <property type="nucleotide sequence ID" value="NZ_PYGJ01000003.1"/>
</dbReference>
<protein>
    <submittedName>
        <fullName evidence="1">Uncharacterized protein</fullName>
    </submittedName>
</protein>
<organism evidence="1 2">
    <name type="scientific">Shimia abyssi</name>
    <dbReference type="NCBI Taxonomy" id="1662395"/>
    <lineage>
        <taxon>Bacteria</taxon>
        <taxon>Pseudomonadati</taxon>
        <taxon>Pseudomonadota</taxon>
        <taxon>Alphaproteobacteria</taxon>
        <taxon>Rhodobacterales</taxon>
        <taxon>Roseobacteraceae</taxon>
    </lineage>
</organism>
<evidence type="ECO:0000313" key="2">
    <source>
        <dbReference type="Proteomes" id="UP000240418"/>
    </source>
</evidence>
<comment type="caution">
    <text evidence="1">The sequence shown here is derived from an EMBL/GenBank/DDBJ whole genome shotgun (WGS) entry which is preliminary data.</text>
</comment>
<sequence length="140" mass="15659">MRPAQFTYQFPAQGLASVTAALDGLHGFKRDQQDRFVFGQRGAMALAQWLEMAMFFSDLFELFKPVGPAQSKHRRVKPVWRILHLLCPLALVIPVRRGFLRSCKAVYFRFAAKIGNAGAGLQLLSRGGAVDALEWPVQRG</sequence>
<keyword evidence="2" id="KW-1185">Reference proteome</keyword>
<proteinExistence type="predicted"/>
<gene>
    <name evidence="1" type="ORF">CLV88_10373</name>
</gene>
<dbReference type="Proteomes" id="UP000240418">
    <property type="component" value="Unassembled WGS sequence"/>
</dbReference>